<gene>
    <name evidence="2" type="ORF">S2091_1012</name>
</gene>
<evidence type="ECO:0000259" key="1">
    <source>
        <dbReference type="Pfam" id="PF00550"/>
    </source>
</evidence>
<dbReference type="InterPro" id="IPR009081">
    <property type="entry name" value="PP-bd_ACP"/>
</dbReference>
<proteinExistence type="predicted"/>
<dbReference type="Pfam" id="PF00550">
    <property type="entry name" value="PP-binding"/>
    <property type="match status" value="1"/>
</dbReference>
<dbReference type="Proteomes" id="UP000237839">
    <property type="component" value="Unassembled WGS sequence"/>
</dbReference>
<evidence type="ECO:0000313" key="2">
    <source>
        <dbReference type="EMBL" id="PRC94391.1"/>
    </source>
</evidence>
<protein>
    <submittedName>
        <fullName evidence="2">Phosphopantetheine attachment site</fullName>
    </submittedName>
</protein>
<accession>A0A2S9H340</accession>
<comment type="caution">
    <text evidence="2">The sequence shown here is derived from an EMBL/GenBank/DDBJ whole genome shotgun (WGS) entry which is preliminary data.</text>
</comment>
<name>A0A2S9H340_9BURK</name>
<reference evidence="2 3" key="1">
    <citation type="submission" date="2018-02" db="EMBL/GenBank/DDBJ databases">
        <title>Solimicrobium silvestre gen. nov., sp. nov., isolated from alpine forest soil.</title>
        <authorList>
            <person name="Margesin R."/>
            <person name="Albuquerque L."/>
            <person name="Zhang D.-C."/>
            <person name="Froufe H.J.C."/>
            <person name="Severino R."/>
            <person name="Roxo I."/>
            <person name="Egas C."/>
            <person name="Da Costa M.S."/>
        </authorList>
    </citation>
    <scope>NUCLEOTIDE SEQUENCE [LARGE SCALE GENOMIC DNA]</scope>
    <source>
        <strain evidence="2 3">S20-91</strain>
    </source>
</reference>
<sequence>MNANQISQIAASVLYLDDANAIDTGKSLFKEYGMSSLDFVDFAYELKAAANKEFDPDQLWPINVMMNNPVFYAGGSWTDAGRAELVRLFDGYTTVPASGGTEELYALFSVGYVEHRLRAL</sequence>
<dbReference type="InterPro" id="IPR036736">
    <property type="entry name" value="ACP-like_sf"/>
</dbReference>
<dbReference type="AlphaFoldDB" id="A0A2S9H340"/>
<dbReference type="RefSeq" id="WP_105530710.1">
    <property type="nucleotide sequence ID" value="NZ_PUGF01000003.1"/>
</dbReference>
<organism evidence="2 3">
    <name type="scientific">Solimicrobium silvestre</name>
    <dbReference type="NCBI Taxonomy" id="2099400"/>
    <lineage>
        <taxon>Bacteria</taxon>
        <taxon>Pseudomonadati</taxon>
        <taxon>Pseudomonadota</taxon>
        <taxon>Betaproteobacteria</taxon>
        <taxon>Burkholderiales</taxon>
        <taxon>Oxalobacteraceae</taxon>
        <taxon>Solimicrobium</taxon>
    </lineage>
</organism>
<evidence type="ECO:0000313" key="3">
    <source>
        <dbReference type="Proteomes" id="UP000237839"/>
    </source>
</evidence>
<keyword evidence="3" id="KW-1185">Reference proteome</keyword>
<dbReference type="SUPFAM" id="SSF47336">
    <property type="entry name" value="ACP-like"/>
    <property type="match status" value="1"/>
</dbReference>
<dbReference type="EMBL" id="PUGF01000003">
    <property type="protein sequence ID" value="PRC94391.1"/>
    <property type="molecule type" value="Genomic_DNA"/>
</dbReference>
<dbReference type="OrthoDB" id="6959713at2"/>
<feature type="domain" description="Carrier" evidence="1">
    <location>
        <begin position="5"/>
        <end position="60"/>
    </location>
</feature>